<gene>
    <name evidence="1" type="ORF">CALCODRAFT_556085</name>
</gene>
<name>A0A165F397_9BASI</name>
<proteinExistence type="predicted"/>
<keyword evidence="2" id="KW-1185">Reference proteome</keyword>
<dbReference type="AlphaFoldDB" id="A0A165F397"/>
<reference evidence="1 2" key="1">
    <citation type="journal article" date="2016" name="Mol. Biol. Evol.">
        <title>Comparative Genomics of Early-Diverging Mushroom-Forming Fungi Provides Insights into the Origins of Lignocellulose Decay Capabilities.</title>
        <authorList>
            <person name="Nagy L.G."/>
            <person name="Riley R."/>
            <person name="Tritt A."/>
            <person name="Adam C."/>
            <person name="Daum C."/>
            <person name="Floudas D."/>
            <person name="Sun H."/>
            <person name="Yadav J.S."/>
            <person name="Pangilinan J."/>
            <person name="Larsson K.H."/>
            <person name="Matsuura K."/>
            <person name="Barry K."/>
            <person name="Labutti K."/>
            <person name="Kuo R."/>
            <person name="Ohm R.A."/>
            <person name="Bhattacharya S.S."/>
            <person name="Shirouzu T."/>
            <person name="Yoshinaga Y."/>
            <person name="Martin F.M."/>
            <person name="Grigoriev I.V."/>
            <person name="Hibbett D.S."/>
        </authorList>
    </citation>
    <scope>NUCLEOTIDE SEQUENCE [LARGE SCALE GENOMIC DNA]</scope>
    <source>
        <strain evidence="1 2">HHB12733</strain>
    </source>
</reference>
<evidence type="ECO:0000313" key="1">
    <source>
        <dbReference type="EMBL" id="KZT56094.1"/>
    </source>
</evidence>
<accession>A0A165F397</accession>
<protein>
    <submittedName>
        <fullName evidence="1">Uncharacterized protein</fullName>
    </submittedName>
</protein>
<sequence length="166" mass="17314">MKSSNGLLHALSPPVTSHPRTGTMRVLSFLAAALCPALALASYLPDSAIRARAPAPSSSPCTPVTLANCPQLSLCGDTSSGGINIGIGTNANVVCTYYSGYICEYVTDNGLFVGVTPGHAACCPAYIGTCSALSKRAVPKARDMELALSQRAEDLKRDIEDVLQPW</sequence>
<dbReference type="Proteomes" id="UP000076842">
    <property type="component" value="Unassembled WGS sequence"/>
</dbReference>
<evidence type="ECO:0000313" key="2">
    <source>
        <dbReference type="Proteomes" id="UP000076842"/>
    </source>
</evidence>
<dbReference type="EMBL" id="KV423983">
    <property type="protein sequence ID" value="KZT56094.1"/>
    <property type="molecule type" value="Genomic_DNA"/>
</dbReference>
<dbReference type="InParanoid" id="A0A165F397"/>
<organism evidence="1 2">
    <name type="scientific">Calocera cornea HHB12733</name>
    <dbReference type="NCBI Taxonomy" id="1353952"/>
    <lineage>
        <taxon>Eukaryota</taxon>
        <taxon>Fungi</taxon>
        <taxon>Dikarya</taxon>
        <taxon>Basidiomycota</taxon>
        <taxon>Agaricomycotina</taxon>
        <taxon>Dacrymycetes</taxon>
        <taxon>Dacrymycetales</taxon>
        <taxon>Dacrymycetaceae</taxon>
        <taxon>Calocera</taxon>
    </lineage>
</organism>